<protein>
    <submittedName>
        <fullName evidence="2">Uncharacterized protein</fullName>
    </submittedName>
</protein>
<evidence type="ECO:0000256" key="1">
    <source>
        <dbReference type="SAM" id="MobiDB-lite"/>
    </source>
</evidence>
<comment type="caution">
    <text evidence="2">The sequence shown here is derived from an EMBL/GenBank/DDBJ whole genome shotgun (WGS) entry which is preliminary data.</text>
</comment>
<accession>A0A7Z0EQG7</accession>
<dbReference type="AlphaFoldDB" id="A0A7Z0EQG7"/>
<dbReference type="RefSeq" id="WP_179824739.1">
    <property type="nucleotide sequence ID" value="NZ_JACCFS010000001.1"/>
</dbReference>
<evidence type="ECO:0000313" key="2">
    <source>
        <dbReference type="EMBL" id="NYJ35533.1"/>
    </source>
</evidence>
<gene>
    <name evidence="2" type="ORF">HNR10_003414</name>
</gene>
<dbReference type="Proteomes" id="UP000572051">
    <property type="component" value="Unassembled WGS sequence"/>
</dbReference>
<proteinExistence type="predicted"/>
<keyword evidence="3" id="KW-1185">Reference proteome</keyword>
<organism evidence="2 3">
    <name type="scientific">Nocardiopsis aegyptia</name>
    <dbReference type="NCBI Taxonomy" id="220378"/>
    <lineage>
        <taxon>Bacteria</taxon>
        <taxon>Bacillati</taxon>
        <taxon>Actinomycetota</taxon>
        <taxon>Actinomycetes</taxon>
        <taxon>Streptosporangiales</taxon>
        <taxon>Nocardiopsidaceae</taxon>
        <taxon>Nocardiopsis</taxon>
    </lineage>
</organism>
<evidence type="ECO:0000313" key="3">
    <source>
        <dbReference type="Proteomes" id="UP000572051"/>
    </source>
</evidence>
<name>A0A7Z0EQG7_9ACTN</name>
<reference evidence="2 3" key="1">
    <citation type="submission" date="2020-07" db="EMBL/GenBank/DDBJ databases">
        <title>Sequencing the genomes of 1000 actinobacteria strains.</title>
        <authorList>
            <person name="Klenk H.-P."/>
        </authorList>
    </citation>
    <scope>NUCLEOTIDE SEQUENCE [LARGE SCALE GENOMIC DNA]</scope>
    <source>
        <strain evidence="2 3">DSM 44442</strain>
    </source>
</reference>
<sequence length="175" mass="18499">MKAQLRSRRTMAVLVGVVVVGLIVSAAAGLFQAFATAPTVPPTAQPQGQEGAPAPRPEEPPAVSVLGEAPDGLSYTSGEDDVYCEEQECVRLVRVLTEDGEPTEDTEATVQDVFDHLLDNDWLIMLPEGVESPDDVPLNQTVLTDQEVMVADSSQHEDGETPAVLMVGDSAQAGS</sequence>
<feature type="region of interest" description="Disordered" evidence="1">
    <location>
        <begin position="39"/>
        <end position="63"/>
    </location>
</feature>
<dbReference type="EMBL" id="JACCFS010000001">
    <property type="protein sequence ID" value="NYJ35533.1"/>
    <property type="molecule type" value="Genomic_DNA"/>
</dbReference>